<dbReference type="GeneID" id="92182008"/>
<reference evidence="2 3" key="1">
    <citation type="journal article" date="2024" name="bioRxiv">
        <title>Comparative genomics of Cryptococcus and Kwoniella reveals pathogenesis evolution and contrasting karyotype dynamics via intercentromeric recombination or chromosome fusion.</title>
        <authorList>
            <person name="Coelho M.A."/>
            <person name="David-Palma M."/>
            <person name="Shea T."/>
            <person name="Bowers K."/>
            <person name="McGinley-Smith S."/>
            <person name="Mohammad A.W."/>
            <person name="Gnirke A."/>
            <person name="Yurkov A.M."/>
            <person name="Nowrousian M."/>
            <person name="Sun S."/>
            <person name="Cuomo C.A."/>
            <person name="Heitman J."/>
        </authorList>
    </citation>
    <scope>NUCLEOTIDE SEQUENCE [LARGE SCALE GENOMIC DNA]</scope>
    <source>
        <strain evidence="2 3">CBS 13917</strain>
    </source>
</reference>
<sequence length="67" mass="7789">MINPAETDLSTLDRQLRERVDKLNKYVKYQKKGLDDYQKRNPKECSTSGSSQMPQDEQPEVTKEPSD</sequence>
<name>A0AAW0YZL4_9TREE</name>
<evidence type="ECO:0000256" key="1">
    <source>
        <dbReference type="SAM" id="MobiDB-lite"/>
    </source>
</evidence>
<evidence type="ECO:0000313" key="3">
    <source>
        <dbReference type="Proteomes" id="UP001388673"/>
    </source>
</evidence>
<organism evidence="2 3">
    <name type="scientific">Kwoniella newhampshirensis</name>
    <dbReference type="NCBI Taxonomy" id="1651941"/>
    <lineage>
        <taxon>Eukaryota</taxon>
        <taxon>Fungi</taxon>
        <taxon>Dikarya</taxon>
        <taxon>Basidiomycota</taxon>
        <taxon>Agaricomycotina</taxon>
        <taxon>Tremellomycetes</taxon>
        <taxon>Tremellales</taxon>
        <taxon>Cryptococcaceae</taxon>
        <taxon>Kwoniella</taxon>
    </lineage>
</organism>
<feature type="region of interest" description="Disordered" evidence="1">
    <location>
        <begin position="32"/>
        <end position="67"/>
    </location>
</feature>
<dbReference type="RefSeq" id="XP_066801306.1">
    <property type="nucleotide sequence ID" value="XM_066947847.1"/>
</dbReference>
<dbReference type="KEGG" id="kne:92182008"/>
<dbReference type="AlphaFoldDB" id="A0AAW0YZL4"/>
<accession>A0AAW0YZL4</accession>
<comment type="caution">
    <text evidence="2">The sequence shown here is derived from an EMBL/GenBank/DDBJ whole genome shotgun (WGS) entry which is preliminary data.</text>
</comment>
<protein>
    <submittedName>
        <fullName evidence="2">Uncharacterized protein</fullName>
    </submittedName>
</protein>
<gene>
    <name evidence="2" type="ORF">IAR55_004750</name>
</gene>
<evidence type="ECO:0000313" key="2">
    <source>
        <dbReference type="EMBL" id="KAK8849418.1"/>
    </source>
</evidence>
<dbReference type="Proteomes" id="UP001388673">
    <property type="component" value="Unassembled WGS sequence"/>
</dbReference>
<dbReference type="EMBL" id="JBCAWK010000009">
    <property type="protein sequence ID" value="KAK8849418.1"/>
    <property type="molecule type" value="Genomic_DNA"/>
</dbReference>
<feature type="compositionally biased region" description="Polar residues" evidence="1">
    <location>
        <begin position="44"/>
        <end position="55"/>
    </location>
</feature>
<proteinExistence type="predicted"/>
<keyword evidence="3" id="KW-1185">Reference proteome</keyword>
<feature type="compositionally biased region" description="Basic and acidic residues" evidence="1">
    <location>
        <begin position="32"/>
        <end position="43"/>
    </location>
</feature>